<feature type="signal peptide" evidence="1">
    <location>
        <begin position="1"/>
        <end position="16"/>
    </location>
</feature>
<keyword evidence="1" id="KW-0732">Signal</keyword>
<keyword evidence="4" id="KW-1185">Reference proteome</keyword>
<dbReference type="Gene3D" id="2.60.40.10">
    <property type="entry name" value="Immunoglobulins"/>
    <property type="match status" value="4"/>
</dbReference>
<sequence>MKGLVILLLLTSSLWAQDTASVKVIARSLPNKVILRWAVDQPLAWKNANELGFWIERATISRNGEAVVPIERKQLVTQPLRPKPLEEWEALALQDQNVAILAQALYGDTFEVSPPGNQMGAVYAINDELEQRFTIAMVAAEQNYESSKLAGWAIEDPSVIAGEKYVYSVSVAFPQQSNITINNGTVYASPDMHEALPKPIGLASVFTDKKVTLSWNFKLLQHVYSNYQIERSRDNIFFEPLNGVPIFNAQQPKEGSEISMFYMDSIPNNANFYYRIKGKTAFGETGPSSEIVQGKAEETLGFVPRIYQKELPTDNKVILRWEFKEEGNRLIDKFQLRKAHNNKGPFSTVVDNIPITAREITYEGLDKVNYFTIVAMGKNKVESESYSSLVQPVDSLPPTTPIGLKGTIDTTGVVKLSWSKNLEEDLGGYRIYRSYNPQTEFSEVTQTTFKHGNYTDKVSIANLNKKIYYKILAEDQRFNRSKFSEVLVIDKPDIIPPSSPILDNYEVTTDGIRIYWIPSGSPDVSSHIVYRKTGGEQNIQWEKLFESKSLKDSTFHDSTLQDPNVFSYTVVARDSVGLESIPAKPVSVTWTGKAVKDEDIKFSGTVNRELRFINLTWKVKDFHVLEYRLYRSTDNHPLKLYKTMVETSKGFNDVDLEVNTNYTYGLQLVLKGGLTSFISKINLKY</sequence>
<feature type="domain" description="Fibronectin type-III" evidence="2">
    <location>
        <begin position="496"/>
        <end position="594"/>
    </location>
</feature>
<dbReference type="EMBL" id="JACLHY010000001">
    <property type="protein sequence ID" value="MBC8766599.1"/>
    <property type="molecule type" value="Genomic_DNA"/>
</dbReference>
<dbReference type="SUPFAM" id="SSF49265">
    <property type="entry name" value="Fibronectin type III"/>
    <property type="match status" value="2"/>
</dbReference>
<evidence type="ECO:0000256" key="1">
    <source>
        <dbReference type="SAM" id="SignalP"/>
    </source>
</evidence>
<dbReference type="PROSITE" id="PS50853">
    <property type="entry name" value="FN3"/>
    <property type="match status" value="2"/>
</dbReference>
<feature type="domain" description="Fibronectin type-III" evidence="2">
    <location>
        <begin position="303"/>
        <end position="398"/>
    </location>
</feature>
<accession>A0ABR7QHJ0</accession>
<evidence type="ECO:0000259" key="2">
    <source>
        <dbReference type="PROSITE" id="PS50853"/>
    </source>
</evidence>
<dbReference type="Proteomes" id="UP000618952">
    <property type="component" value="Unassembled WGS sequence"/>
</dbReference>
<comment type="caution">
    <text evidence="3">The sequence shown here is derived from an EMBL/GenBank/DDBJ whole genome shotgun (WGS) entry which is preliminary data.</text>
</comment>
<dbReference type="InterPro" id="IPR003961">
    <property type="entry name" value="FN3_dom"/>
</dbReference>
<protein>
    <recommendedName>
        <fullName evidence="2">Fibronectin type-III domain-containing protein</fullName>
    </recommendedName>
</protein>
<name>A0ABR7QHJ0_9FLAO</name>
<feature type="chain" id="PRO_5046344100" description="Fibronectin type-III domain-containing protein" evidence="1">
    <location>
        <begin position="17"/>
        <end position="685"/>
    </location>
</feature>
<evidence type="ECO:0000313" key="3">
    <source>
        <dbReference type="EMBL" id="MBC8766599.1"/>
    </source>
</evidence>
<dbReference type="InterPro" id="IPR013783">
    <property type="entry name" value="Ig-like_fold"/>
</dbReference>
<dbReference type="InterPro" id="IPR036116">
    <property type="entry name" value="FN3_sf"/>
</dbReference>
<gene>
    <name evidence="3" type="ORF">H4O18_01210</name>
</gene>
<evidence type="ECO:0000313" key="4">
    <source>
        <dbReference type="Proteomes" id="UP000618952"/>
    </source>
</evidence>
<proteinExistence type="predicted"/>
<reference evidence="3 4" key="1">
    <citation type="submission" date="2020-08" db="EMBL/GenBank/DDBJ databases">
        <title>Arenibacter gaetbuli sp. nov., isolated from a sand dune.</title>
        <authorList>
            <person name="Park S."/>
            <person name="Yoon J.-H."/>
        </authorList>
    </citation>
    <scope>NUCLEOTIDE SEQUENCE [LARGE SCALE GENOMIC DNA]</scope>
    <source>
        <strain evidence="3 4">BSSL-BM3</strain>
    </source>
</reference>
<dbReference type="RefSeq" id="WP_187581278.1">
    <property type="nucleotide sequence ID" value="NZ_JACLHY010000001.1"/>
</dbReference>
<organism evidence="3 4">
    <name type="scientific">Arenibacter arenosicollis</name>
    <dbReference type="NCBI Taxonomy" id="2762274"/>
    <lineage>
        <taxon>Bacteria</taxon>
        <taxon>Pseudomonadati</taxon>
        <taxon>Bacteroidota</taxon>
        <taxon>Flavobacteriia</taxon>
        <taxon>Flavobacteriales</taxon>
        <taxon>Flavobacteriaceae</taxon>
        <taxon>Arenibacter</taxon>
    </lineage>
</organism>